<gene>
    <name evidence="1" type="ORF">ONZ51_g5017</name>
</gene>
<keyword evidence="2" id="KW-1185">Reference proteome</keyword>
<accession>A0AAD7XE23</accession>
<dbReference type="Proteomes" id="UP001215151">
    <property type="component" value="Unassembled WGS sequence"/>
</dbReference>
<sequence>MSSVRPTKYVSIFGFHIRDAAELQAYCVRHKLQLYQDSPPAGVGHECRCLGMITRDIRKKLKTTIHGVADAWAPGPPRPDGRHTHIYVVALAQEASTKPITDETRNRRAEAIPKPVIGGVKQLLDRTDDPIWYESNALQADAETWRLSAGVLGLPL</sequence>
<protein>
    <submittedName>
        <fullName evidence="1">Uncharacterized protein</fullName>
    </submittedName>
</protein>
<name>A0AAD7XE23_9APHY</name>
<dbReference type="AlphaFoldDB" id="A0AAD7XE23"/>
<organism evidence="1 2">
    <name type="scientific">Trametes cubensis</name>
    <dbReference type="NCBI Taxonomy" id="1111947"/>
    <lineage>
        <taxon>Eukaryota</taxon>
        <taxon>Fungi</taxon>
        <taxon>Dikarya</taxon>
        <taxon>Basidiomycota</taxon>
        <taxon>Agaricomycotina</taxon>
        <taxon>Agaricomycetes</taxon>
        <taxon>Polyporales</taxon>
        <taxon>Polyporaceae</taxon>
        <taxon>Trametes</taxon>
    </lineage>
</organism>
<reference evidence="1" key="1">
    <citation type="submission" date="2022-11" db="EMBL/GenBank/DDBJ databases">
        <title>Genome Sequence of Cubamyces cubensis.</title>
        <authorList>
            <person name="Buettner E."/>
        </authorList>
    </citation>
    <scope>NUCLEOTIDE SEQUENCE</scope>
    <source>
        <strain evidence="1">MPL-01</strain>
    </source>
</reference>
<comment type="caution">
    <text evidence="1">The sequence shown here is derived from an EMBL/GenBank/DDBJ whole genome shotgun (WGS) entry which is preliminary data.</text>
</comment>
<dbReference type="EMBL" id="JAPEVG010000103">
    <property type="protein sequence ID" value="KAJ8482946.1"/>
    <property type="molecule type" value="Genomic_DNA"/>
</dbReference>
<evidence type="ECO:0000313" key="1">
    <source>
        <dbReference type="EMBL" id="KAJ8482946.1"/>
    </source>
</evidence>
<proteinExistence type="predicted"/>
<evidence type="ECO:0000313" key="2">
    <source>
        <dbReference type="Proteomes" id="UP001215151"/>
    </source>
</evidence>